<reference evidence="1 2" key="1">
    <citation type="submission" date="2020-04" db="EMBL/GenBank/DDBJ databases">
        <title>Hymenobacter polaris sp. nov., isolated from Arctic soil.</title>
        <authorList>
            <person name="Dahal R.H."/>
        </authorList>
    </citation>
    <scope>NUCLEOTIDE SEQUENCE [LARGE SCALE GENOMIC DNA]</scope>
    <source>
        <strain evidence="1 2">RP-2-7</strain>
    </source>
</reference>
<organism evidence="1 2">
    <name type="scientific">Hymenobacter polaris</name>
    <dbReference type="NCBI Taxonomy" id="2682546"/>
    <lineage>
        <taxon>Bacteria</taxon>
        <taxon>Pseudomonadati</taxon>
        <taxon>Bacteroidota</taxon>
        <taxon>Cytophagia</taxon>
        <taxon>Cytophagales</taxon>
        <taxon>Hymenobacteraceae</taxon>
        <taxon>Hymenobacter</taxon>
    </lineage>
</organism>
<protein>
    <submittedName>
        <fullName evidence="1">Mutarotase</fullName>
    </submittedName>
</protein>
<gene>
    <name evidence="1" type="ORF">HHL22_02460</name>
</gene>
<proteinExistence type="predicted"/>
<comment type="caution">
    <text evidence="1">The sequence shown here is derived from an EMBL/GenBank/DDBJ whole genome shotgun (WGS) entry which is preliminary data.</text>
</comment>
<dbReference type="EMBL" id="JABBGH010000001">
    <property type="protein sequence ID" value="NML64057.1"/>
    <property type="molecule type" value="Genomic_DNA"/>
</dbReference>
<sequence length="231" mass="25580">MNPDLGAHYAAMRQAALPRLALGHPELDTLLDHPAADTRRGLTLLARPPQPLVAALAARMAELAALEPAQYYYPPSDIHLTILSIISCYPGFQLADIEPAAYARLVAELLRHVPPLRIRFAGFTASAAGIMVQGFPLDEGLGELRQQLRVAFQASGLPQSIDQRYRIQTAHATLVRFRAPLRHPARLVAWLRRHAQVPIGDFELGTIELVFNDWYQRAAHTVLLQRNALVA</sequence>
<dbReference type="AlphaFoldDB" id="A0A7Y0AB29"/>
<dbReference type="Proteomes" id="UP000559626">
    <property type="component" value="Unassembled WGS sequence"/>
</dbReference>
<evidence type="ECO:0000313" key="2">
    <source>
        <dbReference type="Proteomes" id="UP000559626"/>
    </source>
</evidence>
<dbReference type="SUPFAM" id="SSF55144">
    <property type="entry name" value="LigT-like"/>
    <property type="match status" value="1"/>
</dbReference>
<evidence type="ECO:0000313" key="1">
    <source>
        <dbReference type="EMBL" id="NML64057.1"/>
    </source>
</evidence>
<dbReference type="InterPro" id="IPR009097">
    <property type="entry name" value="Cyclic_Pdiesterase"/>
</dbReference>
<keyword evidence="2" id="KW-1185">Reference proteome</keyword>
<dbReference type="RefSeq" id="WP_169529382.1">
    <property type="nucleotide sequence ID" value="NZ_JABBGH010000001.1"/>
</dbReference>
<accession>A0A7Y0AB29</accession>
<dbReference type="Gene3D" id="3.90.1140.10">
    <property type="entry name" value="Cyclic phosphodiesterase"/>
    <property type="match status" value="1"/>
</dbReference>
<name>A0A7Y0AB29_9BACT</name>